<protein>
    <submittedName>
        <fullName evidence="2">Zinc finger protein 248</fullName>
    </submittedName>
</protein>
<evidence type="ECO:0000259" key="1">
    <source>
        <dbReference type="PROSITE" id="PS50805"/>
    </source>
</evidence>
<name>G5B7Q8_HETGA</name>
<feature type="non-terminal residue" evidence="2">
    <location>
        <position position="1"/>
    </location>
</feature>
<dbReference type="EMBL" id="JH168796">
    <property type="protein sequence ID" value="EHB05319.1"/>
    <property type="molecule type" value="Genomic_DNA"/>
</dbReference>
<sequence length="197" mass="22816">SVLFITGLCVTKPELIRRLEQGEEPWILKRDLPSYSHWEAQRASNTKESQENEDKYLIQALFIKNKTVNKDRSKTLREMVDLAIEPAPSRKRSHKCDSFGTSLKSVSELITSNRNHVRKMSDSFNGCESLDSKHENIHTRSKACENDEKKKSHHPNEDFIQYQKNSSLGALLEYNNCGKAFHRKIVFVTHERALSRE</sequence>
<evidence type="ECO:0000313" key="2">
    <source>
        <dbReference type="EMBL" id="EHB05319.1"/>
    </source>
</evidence>
<feature type="domain" description="KRAB" evidence="1">
    <location>
        <begin position="1"/>
        <end position="38"/>
    </location>
</feature>
<dbReference type="Proteomes" id="UP000006813">
    <property type="component" value="Unassembled WGS sequence"/>
</dbReference>
<reference evidence="2 3" key="1">
    <citation type="journal article" date="2011" name="Nature">
        <title>Genome sequencing reveals insights into physiology and longevity of the naked mole rat.</title>
        <authorList>
            <person name="Kim E.B."/>
            <person name="Fang X."/>
            <person name="Fushan A.A."/>
            <person name="Huang Z."/>
            <person name="Lobanov A.V."/>
            <person name="Han L."/>
            <person name="Marino S.M."/>
            <person name="Sun X."/>
            <person name="Turanov A.A."/>
            <person name="Yang P."/>
            <person name="Yim S.H."/>
            <person name="Zhao X."/>
            <person name="Kasaikina M.V."/>
            <person name="Stoletzki N."/>
            <person name="Peng C."/>
            <person name="Polak P."/>
            <person name="Xiong Z."/>
            <person name="Kiezun A."/>
            <person name="Zhu Y."/>
            <person name="Chen Y."/>
            <person name="Kryukov G.V."/>
            <person name="Zhang Q."/>
            <person name="Peshkin L."/>
            <person name="Yang L."/>
            <person name="Bronson R.T."/>
            <person name="Buffenstein R."/>
            <person name="Wang B."/>
            <person name="Han C."/>
            <person name="Li Q."/>
            <person name="Chen L."/>
            <person name="Zhao W."/>
            <person name="Sunyaev S.R."/>
            <person name="Park T.J."/>
            <person name="Zhang G."/>
            <person name="Wang J."/>
            <person name="Gladyshev V.N."/>
        </authorList>
    </citation>
    <scope>NUCLEOTIDE SEQUENCE [LARGE SCALE GENOMIC DNA]</scope>
</reference>
<organism evidence="2 3">
    <name type="scientific">Heterocephalus glaber</name>
    <name type="common">Naked mole rat</name>
    <dbReference type="NCBI Taxonomy" id="10181"/>
    <lineage>
        <taxon>Eukaryota</taxon>
        <taxon>Metazoa</taxon>
        <taxon>Chordata</taxon>
        <taxon>Craniata</taxon>
        <taxon>Vertebrata</taxon>
        <taxon>Euteleostomi</taxon>
        <taxon>Mammalia</taxon>
        <taxon>Eutheria</taxon>
        <taxon>Euarchontoglires</taxon>
        <taxon>Glires</taxon>
        <taxon>Rodentia</taxon>
        <taxon>Hystricomorpha</taxon>
        <taxon>Bathyergidae</taxon>
        <taxon>Heterocephalus</taxon>
    </lineage>
</organism>
<feature type="non-terminal residue" evidence="2">
    <location>
        <position position="197"/>
    </location>
</feature>
<proteinExistence type="predicted"/>
<accession>G5B7Q8</accession>
<dbReference type="PROSITE" id="PS50805">
    <property type="entry name" value="KRAB"/>
    <property type="match status" value="1"/>
</dbReference>
<evidence type="ECO:0000313" key="3">
    <source>
        <dbReference type="Proteomes" id="UP000006813"/>
    </source>
</evidence>
<dbReference type="AlphaFoldDB" id="G5B7Q8"/>
<gene>
    <name evidence="2" type="ORF">GW7_06554</name>
</gene>
<dbReference type="GO" id="GO:0006355">
    <property type="term" value="P:regulation of DNA-templated transcription"/>
    <property type="evidence" value="ECO:0007669"/>
    <property type="project" value="InterPro"/>
</dbReference>
<dbReference type="InterPro" id="IPR001909">
    <property type="entry name" value="KRAB"/>
</dbReference>
<dbReference type="InParanoid" id="G5B7Q8"/>